<sequence length="239" mass="26488">MTAAPKPAARVEQKWGFGMAPIKPTVQAERIQAARTVLATLVDGRTAALGRLDDLSVIKGLFTRTYKKDQWDWFTVWSQLGFPSYRTVRGVSGDLLGLRRAIQECDTAATSRLIAALGNRDVEAILQRFIDGTPLRKPDHGFIYVLSTREMPGILKVGYTERDVATRAREISSSTGVPIPYGARGAWMVPHARQVEGELHALLAEYRLRGDREFFRVDYGLAATLIDAYVKGLRSQAPA</sequence>
<dbReference type="OrthoDB" id="9811665at2"/>
<name>A0A2K8PJN9_STRLA</name>
<dbReference type="GeneID" id="49385055"/>
<dbReference type="Pfam" id="PF10544">
    <property type="entry name" value="T5orf172"/>
    <property type="match status" value="1"/>
</dbReference>
<gene>
    <name evidence="1" type="ORF">SLAV_20105</name>
</gene>
<protein>
    <submittedName>
        <fullName evidence="1">T5orf172 domain protein</fullName>
    </submittedName>
</protein>
<dbReference type="KEGG" id="slx:SLAV_20105"/>
<dbReference type="Proteomes" id="UP000231791">
    <property type="component" value="Chromosome"/>
</dbReference>
<organism evidence="1 2">
    <name type="scientific">Streptomyces lavendulae subsp. lavendulae</name>
    <dbReference type="NCBI Taxonomy" id="58340"/>
    <lineage>
        <taxon>Bacteria</taxon>
        <taxon>Bacillati</taxon>
        <taxon>Actinomycetota</taxon>
        <taxon>Actinomycetes</taxon>
        <taxon>Kitasatosporales</taxon>
        <taxon>Streptomycetaceae</taxon>
        <taxon>Streptomyces</taxon>
    </lineage>
</organism>
<keyword evidence="2" id="KW-1185">Reference proteome</keyword>
<dbReference type="EMBL" id="CP024985">
    <property type="protein sequence ID" value="ATZ25845.1"/>
    <property type="molecule type" value="Genomic_DNA"/>
</dbReference>
<dbReference type="SMART" id="SM00974">
    <property type="entry name" value="T5orf172"/>
    <property type="match status" value="1"/>
</dbReference>
<dbReference type="AlphaFoldDB" id="A0A2K8PJN9"/>
<evidence type="ECO:0000313" key="2">
    <source>
        <dbReference type="Proteomes" id="UP000231791"/>
    </source>
</evidence>
<reference evidence="1 2" key="1">
    <citation type="submission" date="2017-11" db="EMBL/GenBank/DDBJ databases">
        <title>Complete genome sequence of Streptomyces lavendulae subsp. lavendulae CCM 3239 (formerly 'Streptomyces aureofaciens CCM 3239'), the producer of the angucycline-type antibiotic auricin.</title>
        <authorList>
            <person name="Busche T."/>
            <person name="Novakova R."/>
            <person name="Al'Dilaimi A."/>
            <person name="Homerova D."/>
            <person name="Feckova L."/>
            <person name="Rezuchova B."/>
            <person name="Mingyar E."/>
            <person name="Csolleiova D."/>
            <person name="Bekeova C."/>
            <person name="Winkler A."/>
            <person name="Sevcikova B."/>
            <person name="Kalinowski J."/>
            <person name="Kormanec J."/>
            <person name="Ruckert C."/>
        </authorList>
    </citation>
    <scope>NUCLEOTIDE SEQUENCE [LARGE SCALE GENOMIC DNA]</scope>
    <source>
        <strain evidence="1 2">CCM 3239</strain>
    </source>
</reference>
<evidence type="ECO:0000313" key="1">
    <source>
        <dbReference type="EMBL" id="ATZ25845.1"/>
    </source>
</evidence>
<proteinExistence type="predicted"/>
<dbReference type="RefSeq" id="WP_030224842.1">
    <property type="nucleotide sequence ID" value="NZ_CP024985.1"/>
</dbReference>
<accession>A0A2K8PJN9</accession>
<dbReference type="InterPro" id="IPR018306">
    <property type="entry name" value="Phage_T5_Orf172_DNA-bd"/>
</dbReference>